<sequence length="258" mass="28443">MSRSQRAWYGLCHRGFAALEQLGGVGRTATEDCAMRASHHQFAVGASSSPALVTPAEHLLTAARHHLAPLAQGIPASSGWMSTAGQRRGMAQLPFKLPPGKMPKRPSAADSVEKAAASESNNPEPPPRMTPQQVTNMMYMPWEKRQFEGGALKWWEKAYWVVFLVTVGALGVSRMYNPWAPPIPGIDEDLEARKKEVARAVLIGQKHFLDDDDPFEGMEPTELDAFIRKQTGANIDDPFEGMTPEEIDEYMKNNAATQ</sequence>
<evidence type="ECO:0000313" key="2">
    <source>
        <dbReference type="EMBL" id="CAD9207352.1"/>
    </source>
</evidence>
<name>A0A7S1SS43_9CHLO</name>
<proteinExistence type="predicted"/>
<gene>
    <name evidence="2" type="ORF">TCHU04912_LOCUS9588</name>
</gene>
<organism evidence="2">
    <name type="scientific">Tetraselmis chuii</name>
    <dbReference type="NCBI Taxonomy" id="63592"/>
    <lineage>
        <taxon>Eukaryota</taxon>
        <taxon>Viridiplantae</taxon>
        <taxon>Chlorophyta</taxon>
        <taxon>core chlorophytes</taxon>
        <taxon>Chlorodendrophyceae</taxon>
        <taxon>Chlorodendrales</taxon>
        <taxon>Chlorodendraceae</taxon>
        <taxon>Tetraselmis</taxon>
    </lineage>
</organism>
<accession>A0A7S1SS43</accession>
<reference evidence="2" key="1">
    <citation type="submission" date="2021-01" db="EMBL/GenBank/DDBJ databases">
        <authorList>
            <person name="Corre E."/>
            <person name="Pelletier E."/>
            <person name="Niang G."/>
            <person name="Scheremetjew M."/>
            <person name="Finn R."/>
            <person name="Kale V."/>
            <person name="Holt S."/>
            <person name="Cochrane G."/>
            <person name="Meng A."/>
            <person name="Brown T."/>
            <person name="Cohen L."/>
        </authorList>
    </citation>
    <scope>NUCLEOTIDE SEQUENCE</scope>
    <source>
        <strain evidence="2">PLY429</strain>
    </source>
</reference>
<protein>
    <submittedName>
        <fullName evidence="2">Uncharacterized protein</fullName>
    </submittedName>
</protein>
<dbReference type="AlphaFoldDB" id="A0A7S1SS43"/>
<feature type="region of interest" description="Disordered" evidence="1">
    <location>
        <begin position="96"/>
        <end position="132"/>
    </location>
</feature>
<dbReference type="EMBL" id="HBGG01018600">
    <property type="protein sequence ID" value="CAD9207352.1"/>
    <property type="molecule type" value="Transcribed_RNA"/>
</dbReference>
<evidence type="ECO:0000256" key="1">
    <source>
        <dbReference type="SAM" id="MobiDB-lite"/>
    </source>
</evidence>